<dbReference type="RefSeq" id="WP_112749350.1">
    <property type="nucleotide sequence ID" value="NZ_QMFY01000017.1"/>
</dbReference>
<dbReference type="Proteomes" id="UP000251889">
    <property type="component" value="Unassembled WGS sequence"/>
</dbReference>
<gene>
    <name evidence="4" type="ORF">DQQ10_23315</name>
</gene>
<accession>A0A364XXF5</accession>
<proteinExistence type="predicted"/>
<dbReference type="InterPro" id="IPR027268">
    <property type="entry name" value="Peptidase_M4/M1_CTD_sf"/>
</dbReference>
<reference evidence="4 5" key="1">
    <citation type="submission" date="2018-06" db="EMBL/GenBank/DDBJ databases">
        <title>Chryseolinea flavus sp. nov., a member of the phylum Bacteroidetes isolated from soil.</title>
        <authorList>
            <person name="Li Y."/>
            <person name="Wang J."/>
        </authorList>
    </citation>
    <scope>NUCLEOTIDE SEQUENCE [LARGE SCALE GENOMIC DNA]</scope>
    <source>
        <strain evidence="4 5">SDU1-6</strain>
    </source>
</reference>
<feature type="chain" id="PRO_5017065644" evidence="1">
    <location>
        <begin position="22"/>
        <end position="514"/>
    </location>
</feature>
<dbReference type="SUPFAM" id="SSF55486">
    <property type="entry name" value="Metalloproteases ('zincins'), catalytic domain"/>
    <property type="match status" value="1"/>
</dbReference>
<dbReference type="PIRSF" id="PIRSF016493">
    <property type="entry name" value="Glycyl_aminpptds"/>
    <property type="match status" value="1"/>
</dbReference>
<dbReference type="EMBL" id="QMFY01000017">
    <property type="protein sequence ID" value="RAV98457.1"/>
    <property type="molecule type" value="Genomic_DNA"/>
</dbReference>
<evidence type="ECO:0000259" key="3">
    <source>
        <dbReference type="Pfam" id="PF17899"/>
    </source>
</evidence>
<dbReference type="AlphaFoldDB" id="A0A364XXF5"/>
<sequence length="514" mass="58376">MKIITLTAAILLCASMAHVSAQVHNSTDSINVNLHDDHACQCVDVTISITNIRGDTLSLLLPRWSPGYYQIMDYPNNVFDFAPTGSHNRALTWRKQYPNVWKIASKNNSTVIVRYRVKSSDKFVARTTVTPDFTYLVPTSLIMHPERQIETPILLTVTSDKKNKTIATGLKKVTNQQHKLAATDFDNLYDCPILIGDIETLQTFTVKNVPHIFQGYKLGNFDRDTFTANLQKIVETAVSIIDDIPYKQYTFLGIGPGQGGIEHSNSTTVAFDGNAMATRESQLRMYSFLAHEYFHHYNVKRIRPIELGPFDYSHENRTKQLWISEGITVYYDHLILARAGLSTADELLKSFSALINHYESGTGKNFQTLADASYHTWSDGPFGRQGDAVNKTISVYEKGTIVALLLDLRIRTETAGRKSLDDVMKTVYYEYYKKHGRGFTEEEFRKVCEHITKSKLTDFFDYIYTLTPIDYTKYFTAAGLDFKENKDGKGRSLSFTVNSTKQQAKILATWLKND</sequence>
<dbReference type="Gene3D" id="1.10.390.10">
    <property type="entry name" value="Neutral Protease Domain 2"/>
    <property type="match status" value="1"/>
</dbReference>
<dbReference type="InterPro" id="IPR007963">
    <property type="entry name" value="Peptidase_M61_catalytic"/>
</dbReference>
<dbReference type="OrthoDB" id="9778516at2"/>
<dbReference type="Gene3D" id="2.60.40.3650">
    <property type="match status" value="1"/>
</dbReference>
<feature type="domain" description="Peptidase M61 catalytic" evidence="2">
    <location>
        <begin position="286"/>
        <end position="402"/>
    </location>
</feature>
<protein>
    <submittedName>
        <fullName evidence="4">M61 family peptidase</fullName>
    </submittedName>
</protein>
<keyword evidence="5" id="KW-1185">Reference proteome</keyword>
<dbReference type="Pfam" id="PF17899">
    <property type="entry name" value="Peptidase_M61_N"/>
    <property type="match status" value="1"/>
</dbReference>
<dbReference type="InterPro" id="IPR024191">
    <property type="entry name" value="Peptidase_M61"/>
</dbReference>
<dbReference type="InterPro" id="IPR040756">
    <property type="entry name" value="Peptidase_M61_N"/>
</dbReference>
<evidence type="ECO:0000256" key="1">
    <source>
        <dbReference type="SAM" id="SignalP"/>
    </source>
</evidence>
<evidence type="ECO:0000259" key="2">
    <source>
        <dbReference type="Pfam" id="PF05299"/>
    </source>
</evidence>
<name>A0A364XXF5_9BACT</name>
<feature type="domain" description="Peptidase M61 N-terminal" evidence="3">
    <location>
        <begin position="38"/>
        <end position="197"/>
    </location>
</feature>
<feature type="signal peptide" evidence="1">
    <location>
        <begin position="1"/>
        <end position="21"/>
    </location>
</feature>
<evidence type="ECO:0000313" key="4">
    <source>
        <dbReference type="EMBL" id="RAV98457.1"/>
    </source>
</evidence>
<dbReference type="Pfam" id="PF05299">
    <property type="entry name" value="Peptidase_M61"/>
    <property type="match status" value="1"/>
</dbReference>
<organism evidence="4 5">
    <name type="scientific">Pseudochryseolinea flava</name>
    <dbReference type="NCBI Taxonomy" id="2059302"/>
    <lineage>
        <taxon>Bacteria</taxon>
        <taxon>Pseudomonadati</taxon>
        <taxon>Bacteroidota</taxon>
        <taxon>Cytophagia</taxon>
        <taxon>Cytophagales</taxon>
        <taxon>Fulvivirgaceae</taxon>
        <taxon>Pseudochryseolinea</taxon>
    </lineage>
</organism>
<comment type="caution">
    <text evidence="4">The sequence shown here is derived from an EMBL/GenBank/DDBJ whole genome shotgun (WGS) entry which is preliminary data.</text>
</comment>
<evidence type="ECO:0000313" key="5">
    <source>
        <dbReference type="Proteomes" id="UP000251889"/>
    </source>
</evidence>
<keyword evidence="1" id="KW-0732">Signal</keyword>